<organism evidence="1 2">
    <name type="scientific">Photobacterium rosenbergii</name>
    <dbReference type="NCBI Taxonomy" id="294936"/>
    <lineage>
        <taxon>Bacteria</taxon>
        <taxon>Pseudomonadati</taxon>
        <taxon>Pseudomonadota</taxon>
        <taxon>Gammaproteobacteria</taxon>
        <taxon>Vibrionales</taxon>
        <taxon>Vibrionaceae</taxon>
        <taxon>Photobacterium</taxon>
    </lineage>
</organism>
<sequence length="154" mass="16981">MKKVLSLIALVVALLLVGGGSYYGVTVTATIERDGKDNRCSLSSPIFVKVQNNTFSVIRHVTFDLEMFKNGRSQNVLSGSFNRTFDILVNPFSSEAGCFTDSYIKSIIEPNPIDIGSATNKEAILSSLESVKNFREFEGKHVVHISNIQVSYLK</sequence>
<protein>
    <submittedName>
        <fullName evidence="1">Uncharacterized protein</fullName>
    </submittedName>
</protein>
<gene>
    <name evidence="1" type="ORF">R2X38_07720</name>
</gene>
<dbReference type="RefSeq" id="WP_317521622.1">
    <property type="nucleotide sequence ID" value="NZ_JAWJZI010000002.1"/>
</dbReference>
<reference evidence="1 2" key="1">
    <citation type="submission" date="2023-10" db="EMBL/GenBank/DDBJ databases">
        <title>Marine bacteria isolated from horseshoe crab.</title>
        <authorList>
            <person name="Cheng T.H."/>
        </authorList>
    </citation>
    <scope>NUCLEOTIDE SEQUENCE [LARGE SCALE GENOMIC DNA]</scope>
    <source>
        <strain evidence="1 2">HSC6</strain>
    </source>
</reference>
<keyword evidence="2" id="KW-1185">Reference proteome</keyword>
<accession>A0ABU3ZFJ6</accession>
<comment type="caution">
    <text evidence="1">The sequence shown here is derived from an EMBL/GenBank/DDBJ whole genome shotgun (WGS) entry which is preliminary data.</text>
</comment>
<evidence type="ECO:0000313" key="2">
    <source>
        <dbReference type="Proteomes" id="UP001186452"/>
    </source>
</evidence>
<proteinExistence type="predicted"/>
<dbReference type="Proteomes" id="UP001186452">
    <property type="component" value="Unassembled WGS sequence"/>
</dbReference>
<name>A0ABU3ZFJ6_9GAMM</name>
<evidence type="ECO:0000313" key="1">
    <source>
        <dbReference type="EMBL" id="MDV5168884.1"/>
    </source>
</evidence>
<dbReference type="EMBL" id="JAWJZI010000002">
    <property type="protein sequence ID" value="MDV5168884.1"/>
    <property type="molecule type" value="Genomic_DNA"/>
</dbReference>